<protein>
    <submittedName>
        <fullName evidence="1">14528_t:CDS:1</fullName>
    </submittedName>
</protein>
<gene>
    <name evidence="1" type="ORF">FMOSSE_LOCUS16701</name>
</gene>
<keyword evidence="2" id="KW-1185">Reference proteome</keyword>
<sequence>NNAIVERDHQEFEKPAYIQQDAKDFLLPLSKCFRDWVRNLYANNDIFNNTPIQLIDMSSNEAVEKALNGRRYLLS</sequence>
<dbReference type="EMBL" id="CAJVPP010025624">
    <property type="protein sequence ID" value="CAG8752073.1"/>
    <property type="molecule type" value="Genomic_DNA"/>
</dbReference>
<organism evidence="1 2">
    <name type="scientific">Funneliformis mosseae</name>
    <name type="common">Endomycorrhizal fungus</name>
    <name type="synonym">Glomus mosseae</name>
    <dbReference type="NCBI Taxonomy" id="27381"/>
    <lineage>
        <taxon>Eukaryota</taxon>
        <taxon>Fungi</taxon>
        <taxon>Fungi incertae sedis</taxon>
        <taxon>Mucoromycota</taxon>
        <taxon>Glomeromycotina</taxon>
        <taxon>Glomeromycetes</taxon>
        <taxon>Glomerales</taxon>
        <taxon>Glomeraceae</taxon>
        <taxon>Funneliformis</taxon>
    </lineage>
</organism>
<name>A0A9N9IVJ2_FUNMO</name>
<evidence type="ECO:0000313" key="2">
    <source>
        <dbReference type="Proteomes" id="UP000789375"/>
    </source>
</evidence>
<proteinExistence type="predicted"/>
<reference evidence="1" key="1">
    <citation type="submission" date="2021-06" db="EMBL/GenBank/DDBJ databases">
        <authorList>
            <person name="Kallberg Y."/>
            <person name="Tangrot J."/>
            <person name="Rosling A."/>
        </authorList>
    </citation>
    <scope>NUCLEOTIDE SEQUENCE</scope>
    <source>
        <strain evidence="1">87-6 pot B 2015</strain>
    </source>
</reference>
<evidence type="ECO:0000313" key="1">
    <source>
        <dbReference type="EMBL" id="CAG8752073.1"/>
    </source>
</evidence>
<comment type="caution">
    <text evidence="1">The sequence shown here is derived from an EMBL/GenBank/DDBJ whole genome shotgun (WGS) entry which is preliminary data.</text>
</comment>
<accession>A0A9N9IVJ2</accession>
<feature type="non-terminal residue" evidence="1">
    <location>
        <position position="1"/>
    </location>
</feature>
<dbReference type="AlphaFoldDB" id="A0A9N9IVJ2"/>
<dbReference type="Proteomes" id="UP000789375">
    <property type="component" value="Unassembled WGS sequence"/>
</dbReference>